<dbReference type="GO" id="GO:0004616">
    <property type="term" value="F:phosphogluconate dehydrogenase (decarboxylating) activity"/>
    <property type="evidence" value="ECO:0007669"/>
    <property type="project" value="UniProtKB-EC"/>
</dbReference>
<evidence type="ECO:0000256" key="10">
    <source>
        <dbReference type="RuleBase" id="RU000485"/>
    </source>
</evidence>
<dbReference type="Proteomes" id="UP000279422">
    <property type="component" value="Unassembled WGS sequence"/>
</dbReference>
<dbReference type="Pfam" id="PF00393">
    <property type="entry name" value="6PGD"/>
    <property type="match status" value="1"/>
</dbReference>
<dbReference type="SUPFAM" id="SSF51735">
    <property type="entry name" value="NAD(P)-binding Rossmann-fold domains"/>
    <property type="match status" value="1"/>
</dbReference>
<feature type="binding site" description="in other chain" evidence="9">
    <location>
        <position position="98"/>
    </location>
    <ligand>
        <name>substrate</name>
        <note>ligand shared between dimeric partners</note>
    </ligand>
</feature>
<dbReference type="FunFam" id="1.10.1040.10:FF:000032">
    <property type="entry name" value="6-phosphogluconate dehydrogenase, decarboxylating"/>
    <property type="match status" value="1"/>
</dbReference>
<dbReference type="InterPro" id="IPR006183">
    <property type="entry name" value="Pgluconate_DH"/>
</dbReference>
<feature type="binding site" description="in other chain" evidence="9">
    <location>
        <position position="257"/>
    </location>
    <ligand>
        <name>substrate</name>
        <note>ligand shared between dimeric partners</note>
    </ligand>
</feature>
<evidence type="ECO:0000313" key="13">
    <source>
        <dbReference type="Proteomes" id="UP000279422"/>
    </source>
</evidence>
<feature type="domain" description="6-phosphogluconate dehydrogenase C-terminal" evidence="11">
    <location>
        <begin position="174"/>
        <end position="464"/>
    </location>
</feature>
<dbReference type="InterPro" id="IPR013328">
    <property type="entry name" value="6PGD_dom2"/>
</dbReference>
<evidence type="ECO:0000259" key="11">
    <source>
        <dbReference type="SMART" id="SM01350"/>
    </source>
</evidence>
<evidence type="ECO:0000256" key="1">
    <source>
        <dbReference type="ARBA" id="ARBA00008419"/>
    </source>
</evidence>
<dbReference type="InterPro" id="IPR006113">
    <property type="entry name" value="6PGDH_Gnd/GntZ"/>
</dbReference>
<dbReference type="EC" id="1.1.1.44" evidence="7 10"/>
<evidence type="ECO:0000256" key="8">
    <source>
        <dbReference type="PIRSR" id="PIRSR000109-1"/>
    </source>
</evidence>
<dbReference type="Gene3D" id="3.40.50.720">
    <property type="entry name" value="NAD(P)-binding Rossmann-like Domain"/>
    <property type="match status" value="1"/>
</dbReference>
<dbReference type="Gene3D" id="1.20.5.320">
    <property type="entry name" value="6-Phosphogluconate Dehydrogenase, domain 3"/>
    <property type="match status" value="1"/>
</dbReference>
<keyword evidence="6 7" id="KW-0570">Pentose shunt</keyword>
<sequence length="473" mass="52148">MSVKKIGMIGLGPMGTSLSLNMMDKGIQVIGYDIDESIRNKVAQRGIKTVSSLKELAGSFDGEKKAVWVMVPASKVDDVLREVAKYLSSGDILIEGGNSHFKDTERRVKEAREKGLVFIGTGISGGEEGALKGPCIMPGGDKSAYDAVESVLKAIAAKVDGEPCCTYIGPGGAGHFVKMVHNGIEYAIMQAISETYHILREGAGLKTEEIHEHFKRWTEEEVMSGYLLEISTEILGTKDHKTGKPIIEVIKDTAKQKGTGKWTSQEAYDLGVPVHSISAALLARIISAYKDERVAASSILSGPDGEYEDRKELIRHIPRALDASIRMAYAQGFALIRAGSKEYSYDLKMAEIARIWKGGCIIRSRMLPIIEEAFNENPDLVNLMVSSQFSKVLNDELPSLRYVVQAAIRCGIPVPVLSQSISYFDSYRTKVLPTASFIQAMRDFFGAHTYERFDEPGIFHTLWTKEGRPEQKR</sequence>
<dbReference type="UniPathway" id="UPA00115">
    <property type="reaction ID" value="UER00410"/>
</dbReference>
<keyword evidence="3 7" id="KW-0521">NADP</keyword>
<comment type="similarity">
    <text evidence="1 7 10">Belongs to the 6-phosphogluconate dehydrogenase family.</text>
</comment>
<protein>
    <recommendedName>
        <fullName evidence="7 10">6-phosphogluconate dehydrogenase, decarboxylating</fullName>
        <ecNumber evidence="7 10">1.1.1.44</ecNumber>
    </recommendedName>
</protein>
<dbReference type="PANTHER" id="PTHR11811">
    <property type="entry name" value="6-PHOSPHOGLUCONATE DEHYDROGENASE"/>
    <property type="match status" value="1"/>
</dbReference>
<dbReference type="Pfam" id="PF03446">
    <property type="entry name" value="NAD_binding_2"/>
    <property type="match status" value="1"/>
</dbReference>
<evidence type="ECO:0000256" key="7">
    <source>
        <dbReference type="PIRNR" id="PIRNR000109"/>
    </source>
</evidence>
<comment type="caution">
    <text evidence="12">The sequence shown here is derived from an EMBL/GenBank/DDBJ whole genome shotgun (WGS) entry which is preliminary data.</text>
</comment>
<feature type="binding site" evidence="9">
    <location>
        <position position="442"/>
    </location>
    <ligand>
        <name>substrate</name>
        <note>ligand shared between dimeric partners</note>
    </ligand>
</feature>
<evidence type="ECO:0000256" key="2">
    <source>
        <dbReference type="ARBA" id="ARBA00011738"/>
    </source>
</evidence>
<keyword evidence="4 7" id="KW-0560">Oxidoreductase</keyword>
<dbReference type="SMART" id="SM01350">
    <property type="entry name" value="6PGD"/>
    <property type="match status" value="1"/>
</dbReference>
<accession>A0A497E4W4</accession>
<dbReference type="GO" id="GO:0050661">
    <property type="term" value="F:NADP binding"/>
    <property type="evidence" value="ECO:0007669"/>
    <property type="project" value="InterPro"/>
</dbReference>
<keyword evidence="5 10" id="KW-0311">Gluconate utilization</keyword>
<feature type="active site" description="Proton acceptor" evidence="8">
    <location>
        <position position="178"/>
    </location>
</feature>
<organism evidence="12 13">
    <name type="scientific">Aerophobetes bacterium</name>
    <dbReference type="NCBI Taxonomy" id="2030807"/>
    <lineage>
        <taxon>Bacteria</taxon>
        <taxon>Candidatus Aerophobota</taxon>
    </lineage>
</organism>
<dbReference type="InterPro" id="IPR006115">
    <property type="entry name" value="6PGDH_NADP-bd"/>
</dbReference>
<feature type="binding site" description="in other chain" evidence="9">
    <location>
        <begin position="181"/>
        <end position="182"/>
    </location>
    <ligand>
        <name>substrate</name>
        <note>ligand shared between dimeric partners</note>
    </ligand>
</feature>
<evidence type="ECO:0000256" key="5">
    <source>
        <dbReference type="ARBA" id="ARBA00023064"/>
    </source>
</evidence>
<comment type="function">
    <text evidence="7">Catalyzes the oxidative decarboxylation of 6-phosphogluconate to ribulose 5-phosphate and CO(2), with concomitant reduction of NADP to NADPH.</text>
</comment>
<dbReference type="GO" id="GO:0006098">
    <property type="term" value="P:pentose-phosphate shunt"/>
    <property type="evidence" value="ECO:0007669"/>
    <property type="project" value="UniProtKB-UniPathway"/>
</dbReference>
<evidence type="ECO:0000256" key="3">
    <source>
        <dbReference type="ARBA" id="ARBA00022857"/>
    </source>
</evidence>
<gene>
    <name evidence="12" type="ORF">DRJ00_03370</name>
</gene>
<dbReference type="GO" id="GO:0019521">
    <property type="term" value="P:D-gluconate metabolic process"/>
    <property type="evidence" value="ECO:0007669"/>
    <property type="project" value="UniProtKB-KW"/>
</dbReference>
<comment type="subunit">
    <text evidence="2 7">Homodimer.</text>
</comment>
<evidence type="ECO:0000256" key="4">
    <source>
        <dbReference type="ARBA" id="ARBA00023002"/>
    </source>
</evidence>
<dbReference type="InterPro" id="IPR008927">
    <property type="entry name" value="6-PGluconate_DH-like_C_sf"/>
</dbReference>
<feature type="binding site" description="in other chain" evidence="9">
    <location>
        <begin position="124"/>
        <end position="126"/>
    </location>
    <ligand>
        <name>substrate</name>
        <note>ligand shared between dimeric partners</note>
    </ligand>
</feature>
<reference evidence="12 13" key="1">
    <citation type="submission" date="2018-06" db="EMBL/GenBank/DDBJ databases">
        <title>Extensive metabolic versatility and redundancy in microbially diverse, dynamic hydrothermal sediments.</title>
        <authorList>
            <person name="Dombrowski N."/>
            <person name="Teske A."/>
            <person name="Baker B.J."/>
        </authorList>
    </citation>
    <scope>NUCLEOTIDE SEQUENCE [LARGE SCALE GENOMIC DNA]</scope>
    <source>
        <strain evidence="12">B47_G16</strain>
    </source>
</reference>
<dbReference type="AlphaFoldDB" id="A0A497E4W4"/>
<name>A0A497E4W4_UNCAE</name>
<dbReference type="NCBIfam" id="TIGR00873">
    <property type="entry name" value="gnd"/>
    <property type="match status" value="1"/>
</dbReference>
<dbReference type="SUPFAM" id="SSF48179">
    <property type="entry name" value="6-phosphogluconate dehydrogenase C-terminal domain-like"/>
    <property type="match status" value="1"/>
</dbReference>
<dbReference type="PIRSF" id="PIRSF000109">
    <property type="entry name" value="6PGD"/>
    <property type="match status" value="1"/>
</dbReference>
<evidence type="ECO:0000256" key="9">
    <source>
        <dbReference type="PIRSR" id="PIRSR000109-2"/>
    </source>
</evidence>
<feature type="binding site" evidence="9">
    <location>
        <position position="448"/>
    </location>
    <ligand>
        <name>substrate</name>
        <note>ligand shared between dimeric partners</note>
    </ligand>
</feature>
<feature type="binding site" description="in other chain" evidence="9">
    <location>
        <position position="186"/>
    </location>
    <ligand>
        <name>substrate</name>
        <note>ligand shared between dimeric partners</note>
    </ligand>
</feature>
<dbReference type="InterPro" id="IPR036291">
    <property type="entry name" value="NAD(P)-bd_dom_sf"/>
</dbReference>
<feature type="active site" description="Proton donor" evidence="8">
    <location>
        <position position="185"/>
    </location>
</feature>
<proteinExistence type="inferred from homology"/>
<evidence type="ECO:0000313" key="12">
    <source>
        <dbReference type="EMBL" id="RLE09770.1"/>
    </source>
</evidence>
<dbReference type="PRINTS" id="PR00076">
    <property type="entry name" value="6PGDHDRGNASE"/>
</dbReference>
<comment type="pathway">
    <text evidence="7 10">Carbohydrate degradation; pentose phosphate pathway; D-ribulose 5-phosphate from D-glucose 6-phosphate (oxidative stage): step 3/3.</text>
</comment>
<evidence type="ECO:0000256" key="6">
    <source>
        <dbReference type="ARBA" id="ARBA00023126"/>
    </source>
</evidence>
<comment type="catalytic activity">
    <reaction evidence="7 10">
        <text>6-phospho-D-gluconate + NADP(+) = D-ribulose 5-phosphate + CO2 + NADPH</text>
        <dbReference type="Rhea" id="RHEA:10116"/>
        <dbReference type="ChEBI" id="CHEBI:16526"/>
        <dbReference type="ChEBI" id="CHEBI:57783"/>
        <dbReference type="ChEBI" id="CHEBI:58121"/>
        <dbReference type="ChEBI" id="CHEBI:58349"/>
        <dbReference type="ChEBI" id="CHEBI:58759"/>
        <dbReference type="EC" id="1.1.1.44"/>
    </reaction>
</comment>
<dbReference type="Gene3D" id="1.10.1040.10">
    <property type="entry name" value="N-(1-d-carboxylethyl)-l-norvaline Dehydrogenase, domain 2"/>
    <property type="match status" value="1"/>
</dbReference>
<dbReference type="InterPro" id="IPR006114">
    <property type="entry name" value="6PGDH_C"/>
</dbReference>
<feature type="binding site" description="in other chain" evidence="9">
    <location>
        <position position="284"/>
    </location>
    <ligand>
        <name>substrate</name>
        <note>ligand shared between dimeric partners</note>
    </ligand>
</feature>
<dbReference type="NCBIfam" id="NF006765">
    <property type="entry name" value="PRK09287.1"/>
    <property type="match status" value="1"/>
</dbReference>
<dbReference type="EMBL" id="QMPZ01000030">
    <property type="protein sequence ID" value="RLE09770.1"/>
    <property type="molecule type" value="Genomic_DNA"/>
</dbReference>